<evidence type="ECO:0000313" key="5">
    <source>
        <dbReference type="EMBL" id="MBB6454120.1"/>
    </source>
</evidence>
<dbReference type="GO" id="GO:0002953">
    <property type="term" value="F:5'-deoxynucleotidase activity"/>
    <property type="evidence" value="ECO:0007669"/>
    <property type="project" value="InterPro"/>
</dbReference>
<feature type="domain" description="HD" evidence="4">
    <location>
        <begin position="16"/>
        <end position="168"/>
    </location>
</feature>
<dbReference type="Proteomes" id="UP000581688">
    <property type="component" value="Unassembled WGS sequence"/>
</dbReference>
<dbReference type="GO" id="GO:0046872">
    <property type="term" value="F:metal ion binding"/>
    <property type="evidence" value="ECO:0007669"/>
    <property type="project" value="UniProtKB-KW"/>
</dbReference>
<evidence type="ECO:0000259" key="4">
    <source>
        <dbReference type="Pfam" id="PF13023"/>
    </source>
</evidence>
<dbReference type="Gene3D" id="1.10.3210.10">
    <property type="entry name" value="Hypothetical protein af1432"/>
    <property type="match status" value="1"/>
</dbReference>
<evidence type="ECO:0000256" key="3">
    <source>
        <dbReference type="SAM" id="Coils"/>
    </source>
</evidence>
<evidence type="ECO:0000256" key="1">
    <source>
        <dbReference type="ARBA" id="ARBA00022723"/>
    </source>
</evidence>
<feature type="coiled-coil region" evidence="3">
    <location>
        <begin position="84"/>
        <end position="143"/>
    </location>
</feature>
<reference evidence="5 6" key="1">
    <citation type="submission" date="2020-08" db="EMBL/GenBank/DDBJ databases">
        <title>Genomic Encyclopedia of Type Strains, Phase IV (KMG-IV): sequencing the most valuable type-strain genomes for metagenomic binning, comparative biology and taxonomic classification.</title>
        <authorList>
            <person name="Goeker M."/>
        </authorList>
    </citation>
    <scope>NUCLEOTIDE SEQUENCE [LARGE SCALE GENOMIC DNA]</scope>
    <source>
        <strain evidence="5 6">DSM 19612</strain>
    </source>
</reference>
<gene>
    <name evidence="5" type="ORF">HNQ94_002571</name>
</gene>
<dbReference type="GO" id="GO:0005737">
    <property type="term" value="C:cytoplasm"/>
    <property type="evidence" value="ECO:0007669"/>
    <property type="project" value="TreeGrafter"/>
</dbReference>
<evidence type="ECO:0000256" key="2">
    <source>
        <dbReference type="ARBA" id="ARBA00022801"/>
    </source>
</evidence>
<keyword evidence="6" id="KW-1185">Reference proteome</keyword>
<evidence type="ECO:0000313" key="6">
    <source>
        <dbReference type="Proteomes" id="UP000581688"/>
    </source>
</evidence>
<dbReference type="SUPFAM" id="SSF109604">
    <property type="entry name" value="HD-domain/PDEase-like"/>
    <property type="match status" value="1"/>
</dbReference>
<dbReference type="AlphaFoldDB" id="A0A841Q6T1"/>
<proteinExistence type="predicted"/>
<keyword evidence="1" id="KW-0479">Metal-binding</keyword>
<name>A0A841Q6T1_9BACI</name>
<dbReference type="PANTHER" id="PTHR11845">
    <property type="entry name" value="5'-DEOXYNUCLEOTIDASE HDDC2"/>
    <property type="match status" value="1"/>
</dbReference>
<dbReference type="PANTHER" id="PTHR11845:SF13">
    <property type="entry name" value="5'-DEOXYNUCLEOTIDASE HDDC2"/>
    <property type="match status" value="1"/>
</dbReference>
<dbReference type="InterPro" id="IPR006674">
    <property type="entry name" value="HD_domain"/>
</dbReference>
<accession>A0A841Q6T1</accession>
<dbReference type="RefSeq" id="WP_174496782.1">
    <property type="nucleotide sequence ID" value="NZ_CADDWK010000009.1"/>
</dbReference>
<dbReference type="Pfam" id="PF13023">
    <property type="entry name" value="HD_3"/>
    <property type="match status" value="1"/>
</dbReference>
<organism evidence="5 6">
    <name type="scientific">Salirhabdus euzebyi</name>
    <dbReference type="NCBI Taxonomy" id="394506"/>
    <lineage>
        <taxon>Bacteria</taxon>
        <taxon>Bacillati</taxon>
        <taxon>Bacillota</taxon>
        <taxon>Bacilli</taxon>
        <taxon>Bacillales</taxon>
        <taxon>Bacillaceae</taxon>
        <taxon>Salirhabdus</taxon>
    </lineage>
</organism>
<keyword evidence="2 5" id="KW-0378">Hydrolase</keyword>
<comment type="caution">
    <text evidence="5">The sequence shown here is derived from an EMBL/GenBank/DDBJ whole genome shotgun (WGS) entry which is preliminary data.</text>
</comment>
<protein>
    <submittedName>
        <fullName evidence="5">Putative hydrolase of HD superfamily</fullName>
    </submittedName>
</protein>
<dbReference type="InterPro" id="IPR039356">
    <property type="entry name" value="YfbR/HDDC2"/>
</dbReference>
<dbReference type="EMBL" id="JACHGH010000007">
    <property type="protein sequence ID" value="MBB6454120.1"/>
    <property type="molecule type" value="Genomic_DNA"/>
</dbReference>
<sequence>MNDVEKILQVIKLGEGLKKEIRHSWLSDGRKESVAEHTWRVSLMAILVEKKLKQKIDIEKLLKMIVIHDLVEVKAGDIPAFDTINNQANKLEKLENEIKAMEEIKEMLPEDIGQELFDLWMEFERKESNEAKVANALDKLEAQIQHNEADISTWLEVEKGMTFLLGQHTEFDSFLDDLKKEIEKDGEEKLIHSGVDVTKYKESIG</sequence>
<keyword evidence="3" id="KW-0175">Coiled coil</keyword>